<name>A0ABW8Q5L7_9NEIS</name>
<reference evidence="1 2" key="1">
    <citation type="submission" date="2024-11" db="EMBL/GenBank/DDBJ databases">
        <authorList>
            <person name="Mikucki A.G."/>
            <person name="Kahler C.M."/>
        </authorList>
    </citation>
    <scope>NUCLEOTIDE SEQUENCE [LARGE SCALE GENOMIC DNA]</scope>
    <source>
        <strain evidence="1 2">EXNM717</strain>
    </source>
</reference>
<sequence length="105" mass="12225">MAYFANSTEGSVFDSQCATCKLNFQCPIRFSQLEYNRKQLGNPLAEEIMQTLVPHECAIYSKNADILEIENEEEIERIRMNHINTDLPADIKQLLYKYTQKEFGK</sequence>
<organism evidence="1 2">
    <name type="scientific">Neisseria oralis</name>
    <dbReference type="NCBI Taxonomy" id="1107316"/>
    <lineage>
        <taxon>Bacteria</taxon>
        <taxon>Pseudomonadati</taxon>
        <taxon>Pseudomonadota</taxon>
        <taxon>Betaproteobacteria</taxon>
        <taxon>Neisseriales</taxon>
        <taxon>Neisseriaceae</taxon>
        <taxon>Neisseria</taxon>
    </lineage>
</organism>
<protein>
    <submittedName>
        <fullName evidence="1">Uncharacterized protein</fullName>
    </submittedName>
</protein>
<evidence type="ECO:0000313" key="1">
    <source>
        <dbReference type="EMBL" id="MFK7642886.1"/>
    </source>
</evidence>
<gene>
    <name evidence="1" type="ORF">ACI43T_10375</name>
</gene>
<comment type="caution">
    <text evidence="1">The sequence shown here is derived from an EMBL/GenBank/DDBJ whole genome shotgun (WGS) entry which is preliminary data.</text>
</comment>
<dbReference type="EMBL" id="JBJGEB010000012">
    <property type="protein sequence ID" value="MFK7642886.1"/>
    <property type="molecule type" value="Genomic_DNA"/>
</dbReference>
<proteinExistence type="predicted"/>
<accession>A0ABW8Q5L7</accession>
<keyword evidence="2" id="KW-1185">Reference proteome</keyword>
<evidence type="ECO:0000313" key="2">
    <source>
        <dbReference type="Proteomes" id="UP001621964"/>
    </source>
</evidence>
<dbReference type="Proteomes" id="UP001621964">
    <property type="component" value="Unassembled WGS sequence"/>
</dbReference>
<dbReference type="RefSeq" id="WP_405386927.1">
    <property type="nucleotide sequence ID" value="NZ_JBJGEB010000012.1"/>
</dbReference>